<proteinExistence type="inferred from homology"/>
<dbReference type="InterPro" id="IPR023214">
    <property type="entry name" value="HAD_sf"/>
</dbReference>
<dbReference type="SUPFAM" id="SSF56784">
    <property type="entry name" value="HAD-like"/>
    <property type="match status" value="1"/>
</dbReference>
<keyword evidence="9 12" id="KW-0460">Magnesium</keyword>
<keyword evidence="10 12" id="KW-0448">Lipopolysaccharide biosynthesis</keyword>
<organism evidence="13 14">
    <name type="scientific">Actinobacillus porcinus</name>
    <dbReference type="NCBI Taxonomy" id="51048"/>
    <lineage>
        <taxon>Bacteria</taxon>
        <taxon>Pseudomonadati</taxon>
        <taxon>Pseudomonadota</taxon>
        <taxon>Gammaproteobacteria</taxon>
        <taxon>Pasteurellales</taxon>
        <taxon>Pasteurellaceae</taxon>
        <taxon>Actinobacillus</taxon>
    </lineage>
</organism>
<evidence type="ECO:0000256" key="2">
    <source>
        <dbReference type="ARBA" id="ARBA00001946"/>
    </source>
</evidence>
<accession>A0ABY6TIR7</accession>
<dbReference type="PANTHER" id="PTHR21485">
    <property type="entry name" value="HAD SUPERFAMILY MEMBERS CMAS AND KDSC"/>
    <property type="match status" value="1"/>
</dbReference>
<comment type="similarity">
    <text evidence="3 12">Belongs to the KdsC family.</text>
</comment>
<evidence type="ECO:0000313" key="14">
    <source>
        <dbReference type="Proteomes" id="UP000308167"/>
    </source>
</evidence>
<dbReference type="InterPro" id="IPR050793">
    <property type="entry name" value="CMP-NeuNAc_synthase"/>
</dbReference>
<evidence type="ECO:0000256" key="1">
    <source>
        <dbReference type="ARBA" id="ARBA00000898"/>
    </source>
</evidence>
<comment type="subunit">
    <text evidence="4 12">Homotetramer.</text>
</comment>
<sequence length="180" mass="19493">MQEKLQKIKLVITDVDGVLTDGLLHYDANGEAIKSFHVRDGLGIRMLMEHGIQVAVLSGRSSPILQKRIDDLGIKLAYLGKLEKESACLDLIRQAGVTPEETAYIGDDSVDLPAFAVCGLAFAVNDAPSYVQNNADYVLTQVGGKGAFREMSDMILQAQGKMDSFSTAKGFLKTVINMAQ</sequence>
<dbReference type="InterPro" id="IPR036412">
    <property type="entry name" value="HAD-like_sf"/>
</dbReference>
<keyword evidence="8 12" id="KW-0378">Hydrolase</keyword>
<evidence type="ECO:0000256" key="12">
    <source>
        <dbReference type="PIRNR" id="PIRNR006118"/>
    </source>
</evidence>
<evidence type="ECO:0000313" key="13">
    <source>
        <dbReference type="EMBL" id="VTU07286.1"/>
    </source>
</evidence>
<dbReference type="InterPro" id="IPR006549">
    <property type="entry name" value="HAD-SF_hydro_IIIA"/>
</dbReference>
<gene>
    <name evidence="13" type="ORF">SAMEA1410922_00838</name>
</gene>
<evidence type="ECO:0000256" key="11">
    <source>
        <dbReference type="ARBA" id="ARBA00031051"/>
    </source>
</evidence>
<dbReference type="CDD" id="cd01630">
    <property type="entry name" value="HAD_KDO-like"/>
    <property type="match status" value="1"/>
</dbReference>
<evidence type="ECO:0000256" key="5">
    <source>
        <dbReference type="ARBA" id="ARBA00013066"/>
    </source>
</evidence>
<dbReference type="GO" id="GO:0019143">
    <property type="term" value="F:3-deoxy-manno-octulosonate-8-phosphatase activity"/>
    <property type="evidence" value="ECO:0007669"/>
    <property type="project" value="UniProtKB-EC"/>
</dbReference>
<reference evidence="13 14" key="1">
    <citation type="submission" date="2019-05" db="EMBL/GenBank/DDBJ databases">
        <authorList>
            <consortium name="Pathogen Informatics"/>
        </authorList>
    </citation>
    <scope>NUCLEOTIDE SEQUENCE [LARGE SCALE GENOMIC DNA]</scope>
    <source>
        <strain evidence="13 14">NM319</strain>
    </source>
</reference>
<dbReference type="InterPro" id="IPR010023">
    <property type="entry name" value="KdsC_fam"/>
</dbReference>
<comment type="catalytic activity">
    <reaction evidence="1 12">
        <text>3-deoxy-alpha-D-manno-2-octulosonate-8-phosphate + H2O = 3-deoxy-alpha-D-manno-oct-2-ulosonate + phosphate</text>
        <dbReference type="Rhea" id="RHEA:11500"/>
        <dbReference type="ChEBI" id="CHEBI:15377"/>
        <dbReference type="ChEBI" id="CHEBI:43474"/>
        <dbReference type="ChEBI" id="CHEBI:85985"/>
        <dbReference type="ChEBI" id="CHEBI:85986"/>
        <dbReference type="EC" id="3.1.3.45"/>
    </reaction>
</comment>
<dbReference type="Gene3D" id="3.40.50.1000">
    <property type="entry name" value="HAD superfamily/HAD-like"/>
    <property type="match status" value="1"/>
</dbReference>
<evidence type="ECO:0000256" key="8">
    <source>
        <dbReference type="ARBA" id="ARBA00022801"/>
    </source>
</evidence>
<evidence type="ECO:0000256" key="9">
    <source>
        <dbReference type="ARBA" id="ARBA00022842"/>
    </source>
</evidence>
<dbReference type="PANTHER" id="PTHR21485:SF6">
    <property type="entry name" value="N-ACYLNEURAMINATE CYTIDYLYLTRANSFERASE-RELATED"/>
    <property type="match status" value="1"/>
</dbReference>
<dbReference type="RefSeq" id="WP_135709672.1">
    <property type="nucleotide sequence ID" value="NZ_CABFKI010000004.1"/>
</dbReference>
<dbReference type="PIRSF" id="PIRSF006118">
    <property type="entry name" value="KDO8-P_Ptase"/>
    <property type="match status" value="1"/>
</dbReference>
<dbReference type="GeneID" id="86155237"/>
<evidence type="ECO:0000256" key="6">
    <source>
        <dbReference type="ARBA" id="ARBA00020092"/>
    </source>
</evidence>
<dbReference type="NCBIfam" id="TIGR01662">
    <property type="entry name" value="HAD-SF-IIIA"/>
    <property type="match status" value="1"/>
</dbReference>
<evidence type="ECO:0000256" key="4">
    <source>
        <dbReference type="ARBA" id="ARBA00011881"/>
    </source>
</evidence>
<dbReference type="NCBIfam" id="TIGR01670">
    <property type="entry name" value="KdsC-phosphatas"/>
    <property type="match status" value="1"/>
</dbReference>
<protein>
    <recommendedName>
        <fullName evidence="6 12">3-deoxy-D-manno-octulosonate 8-phosphate phosphatase KdsC</fullName>
        <ecNumber evidence="5 12">3.1.3.45</ecNumber>
    </recommendedName>
    <alternativeName>
        <fullName evidence="11 12">KDO 8-P phosphatase</fullName>
    </alternativeName>
</protein>
<dbReference type="SFLD" id="SFLDG01136">
    <property type="entry name" value="C1.6:_Phosphoserine_Phosphatas"/>
    <property type="match status" value="1"/>
</dbReference>
<evidence type="ECO:0000256" key="3">
    <source>
        <dbReference type="ARBA" id="ARBA00005893"/>
    </source>
</evidence>
<dbReference type="SFLD" id="SFLDF00036">
    <property type="entry name" value="deoxy-d-mannose-octulosonate_8"/>
    <property type="match status" value="1"/>
</dbReference>
<evidence type="ECO:0000256" key="7">
    <source>
        <dbReference type="ARBA" id="ARBA00022723"/>
    </source>
</evidence>
<keyword evidence="7 12" id="KW-0479">Metal-binding</keyword>
<comment type="function">
    <text evidence="12">Catalyzes the hydrolysis of 3-deoxy-D-manno-octulosonate 8-phosphate (KDO 8-P) to 3-deoxy-D-manno-octulosonate (KDO) and inorganic phosphate.</text>
</comment>
<dbReference type="EMBL" id="CABFKI010000004">
    <property type="protein sequence ID" value="VTU07286.1"/>
    <property type="molecule type" value="Genomic_DNA"/>
</dbReference>
<dbReference type="Pfam" id="PF00702">
    <property type="entry name" value="Hydrolase"/>
    <property type="match status" value="1"/>
</dbReference>
<evidence type="ECO:0000256" key="10">
    <source>
        <dbReference type="ARBA" id="ARBA00022985"/>
    </source>
</evidence>
<dbReference type="Proteomes" id="UP000308167">
    <property type="component" value="Unassembled WGS sequence"/>
</dbReference>
<comment type="cofactor">
    <cofactor evidence="2 12">
        <name>Mg(2+)</name>
        <dbReference type="ChEBI" id="CHEBI:18420"/>
    </cofactor>
</comment>
<keyword evidence="14" id="KW-1185">Reference proteome</keyword>
<name>A0ABY6TIR7_9PAST</name>
<dbReference type="EC" id="3.1.3.45" evidence="5 12"/>
<dbReference type="SFLD" id="SFLDS00003">
    <property type="entry name" value="Haloacid_Dehalogenase"/>
    <property type="match status" value="1"/>
</dbReference>
<dbReference type="SFLD" id="SFLDG01138">
    <property type="entry name" value="C1.6.2:_Deoxy-d-mannose-octulo"/>
    <property type="match status" value="1"/>
</dbReference>
<comment type="caution">
    <text evidence="13">The sequence shown here is derived from an EMBL/GenBank/DDBJ whole genome shotgun (WGS) entry which is preliminary data.</text>
</comment>